<name>A0A0B1P8X0_UNCNE</name>
<dbReference type="InterPro" id="IPR055915">
    <property type="entry name" value="DUF7492"/>
</dbReference>
<evidence type="ECO:0000256" key="1">
    <source>
        <dbReference type="SAM" id="MobiDB-lite"/>
    </source>
</evidence>
<reference evidence="3 4" key="1">
    <citation type="journal article" date="2014" name="BMC Genomics">
        <title>Adaptive genomic structural variation in the grape powdery mildew pathogen, Erysiphe necator.</title>
        <authorList>
            <person name="Jones L."/>
            <person name="Riaz S."/>
            <person name="Morales-Cruz A."/>
            <person name="Amrine K.C."/>
            <person name="McGuire B."/>
            <person name="Gubler W.D."/>
            <person name="Walker M.A."/>
            <person name="Cantu D."/>
        </authorList>
    </citation>
    <scope>NUCLEOTIDE SEQUENCE [LARGE SCALE GENOMIC DNA]</scope>
    <source>
        <strain evidence="4">c</strain>
    </source>
</reference>
<keyword evidence="4" id="KW-1185">Reference proteome</keyword>
<evidence type="ECO:0000313" key="4">
    <source>
        <dbReference type="Proteomes" id="UP000030854"/>
    </source>
</evidence>
<feature type="region of interest" description="Disordered" evidence="1">
    <location>
        <begin position="390"/>
        <end position="427"/>
    </location>
</feature>
<dbReference type="OMA" id="PRISECK"/>
<protein>
    <recommendedName>
        <fullName evidence="2">DUF7492 domain-containing protein</fullName>
    </recommendedName>
</protein>
<accession>A0A0B1P8X0</accession>
<dbReference type="Proteomes" id="UP000030854">
    <property type="component" value="Unassembled WGS sequence"/>
</dbReference>
<dbReference type="EMBL" id="JNVN01001475">
    <property type="protein sequence ID" value="KHJ33381.1"/>
    <property type="molecule type" value="Genomic_DNA"/>
</dbReference>
<dbReference type="Pfam" id="PF24320">
    <property type="entry name" value="DUF7492"/>
    <property type="match status" value="1"/>
</dbReference>
<sequence>MKYSLAFTSLRYFIFIIPIFAHTWVETVNLVGSDGSFQNTGFPRGFGARVAGIDPDKTNTYLLPPNGRGAGNEILPTDLICKDTQVNQVQSSGYPRLQASPNDHVSLAYHENGHVTKFDTTEGKPEGRGTVFIYGTKNPTPKDTFLEIHRVWNENGTGGNKRGKLLATRPFDDGQCYQPNAESTAEKRAKSLGFSSAAESPEVLCQTILKLPLDAGSNGTYTIYWVWDWPTLDEAGKIFKNETYTSCIDIDMVGKLAAQPDQSISATKDNDQQGNKACVQNDSNKNANHTIAISKKVSRIKINQEKTVAEKESMRKEFKGEVSVKDVETGNPRISECKANKKNNLIPGSNNGNNLDEGKVFSATGVMTAKNGKDKANTFAVKDQLHGKGQIMVDPKAPPKIASDNPPKNYKPSVTPAKDQKNSTKISTSPKMIDKKLYKEISTTKMDDNLTNKGLPISRIVRGNNYILTGNDSTVD</sequence>
<comment type="caution">
    <text evidence="3">The sequence shown here is derived from an EMBL/GenBank/DDBJ whole genome shotgun (WGS) entry which is preliminary data.</text>
</comment>
<evidence type="ECO:0000313" key="3">
    <source>
        <dbReference type="EMBL" id="KHJ33381.1"/>
    </source>
</evidence>
<gene>
    <name evidence="3" type="ORF">EV44_g0454</name>
</gene>
<organism evidence="3 4">
    <name type="scientific">Uncinula necator</name>
    <name type="common">Grape powdery mildew</name>
    <dbReference type="NCBI Taxonomy" id="52586"/>
    <lineage>
        <taxon>Eukaryota</taxon>
        <taxon>Fungi</taxon>
        <taxon>Dikarya</taxon>
        <taxon>Ascomycota</taxon>
        <taxon>Pezizomycotina</taxon>
        <taxon>Leotiomycetes</taxon>
        <taxon>Erysiphales</taxon>
        <taxon>Erysiphaceae</taxon>
        <taxon>Erysiphe</taxon>
    </lineage>
</organism>
<dbReference type="AlphaFoldDB" id="A0A0B1P8X0"/>
<evidence type="ECO:0000259" key="2">
    <source>
        <dbReference type="Pfam" id="PF24320"/>
    </source>
</evidence>
<dbReference type="HOGENOM" id="CLU_573896_0_0_1"/>
<proteinExistence type="predicted"/>
<feature type="domain" description="DUF7492" evidence="2">
    <location>
        <begin position="20"/>
        <end position="279"/>
    </location>
</feature>